<name>A5AJX9_VITVI</name>
<dbReference type="AlphaFoldDB" id="A5AJX9"/>
<gene>
    <name evidence="1" type="ORF">VITISV_015450</name>
</gene>
<dbReference type="EMBL" id="AM428469">
    <property type="protein sequence ID" value="CAN71405.1"/>
    <property type="molecule type" value="Genomic_DNA"/>
</dbReference>
<protein>
    <submittedName>
        <fullName evidence="1">Uncharacterized protein</fullName>
    </submittedName>
</protein>
<accession>A5AJX9</accession>
<proteinExistence type="predicted"/>
<organism evidence="1">
    <name type="scientific">Vitis vinifera</name>
    <name type="common">Grape</name>
    <dbReference type="NCBI Taxonomy" id="29760"/>
    <lineage>
        <taxon>Eukaryota</taxon>
        <taxon>Viridiplantae</taxon>
        <taxon>Streptophyta</taxon>
        <taxon>Embryophyta</taxon>
        <taxon>Tracheophyta</taxon>
        <taxon>Spermatophyta</taxon>
        <taxon>Magnoliopsida</taxon>
        <taxon>eudicotyledons</taxon>
        <taxon>Gunneridae</taxon>
        <taxon>Pentapetalae</taxon>
        <taxon>rosids</taxon>
        <taxon>Vitales</taxon>
        <taxon>Vitaceae</taxon>
        <taxon>Viteae</taxon>
        <taxon>Vitis</taxon>
    </lineage>
</organism>
<reference evidence="1" key="1">
    <citation type="journal article" date="2007" name="PLoS ONE">
        <title>The first genome sequence of an elite grapevine cultivar (Pinot noir Vitis vinifera L.): coping with a highly heterozygous genome.</title>
        <authorList>
            <person name="Velasco R."/>
            <person name="Zharkikh A."/>
            <person name="Troggio M."/>
            <person name="Cartwright D.A."/>
            <person name="Cestaro A."/>
            <person name="Pruss D."/>
            <person name="Pindo M."/>
            <person name="FitzGerald L.M."/>
            <person name="Vezzulli S."/>
            <person name="Reid J."/>
            <person name="Malacarne G."/>
            <person name="Iliev D."/>
            <person name="Coppola G."/>
            <person name="Wardell B."/>
            <person name="Micheletti D."/>
            <person name="Macalma T."/>
            <person name="Facci M."/>
            <person name="Mitchell J.T."/>
            <person name="Perazzolli M."/>
            <person name="Eldredge G."/>
            <person name="Gatto P."/>
            <person name="Oyzerski R."/>
            <person name="Moretto M."/>
            <person name="Gutin N."/>
            <person name="Stefanini M."/>
            <person name="Chen Y."/>
            <person name="Segala C."/>
            <person name="Davenport C."/>
            <person name="Dematte L."/>
            <person name="Mraz A."/>
            <person name="Battilana J."/>
            <person name="Stormo K."/>
            <person name="Costa F."/>
            <person name="Tao Q."/>
            <person name="Si-Ammour A."/>
            <person name="Harkins T."/>
            <person name="Lackey A."/>
            <person name="Perbost C."/>
            <person name="Taillon B."/>
            <person name="Stella A."/>
            <person name="Solovyev V."/>
            <person name="Fawcett J.A."/>
            <person name="Sterck L."/>
            <person name="Vandepoele K."/>
            <person name="Grando S.M."/>
            <person name="Toppo S."/>
            <person name="Moser C."/>
            <person name="Lanchbury J."/>
            <person name="Bogden R."/>
            <person name="Skolnick M."/>
            <person name="Sgaramella V."/>
            <person name="Bhatnagar S.K."/>
            <person name="Fontana P."/>
            <person name="Gutin A."/>
            <person name="Van de Peer Y."/>
            <person name="Salamini F."/>
            <person name="Viola R."/>
        </authorList>
    </citation>
    <scope>NUCLEOTIDE SEQUENCE</scope>
</reference>
<sequence length="68" mass="6150">MVLEGLDVVGATGGIVGVIREVVEAALGMGTGGAKVGDAGAGIGVDCACSACGGTRGATMGGDPGGAE</sequence>
<evidence type="ECO:0000313" key="1">
    <source>
        <dbReference type="EMBL" id="CAN71405.1"/>
    </source>
</evidence>